<dbReference type="PROSITE" id="PS51257">
    <property type="entry name" value="PROKAR_LIPOPROTEIN"/>
    <property type="match status" value="1"/>
</dbReference>
<comment type="caution">
    <text evidence="2">The sequence shown here is derived from an EMBL/GenBank/DDBJ whole genome shotgun (WGS) entry which is preliminary data.</text>
</comment>
<evidence type="ECO:0000259" key="1">
    <source>
        <dbReference type="Pfam" id="PF11008"/>
    </source>
</evidence>
<keyword evidence="3" id="KW-1185">Reference proteome</keyword>
<dbReference type="InterPro" id="IPR016596">
    <property type="entry name" value="UCP012335"/>
</dbReference>
<evidence type="ECO:0000313" key="3">
    <source>
        <dbReference type="Proteomes" id="UP000298133"/>
    </source>
</evidence>
<protein>
    <submittedName>
        <fullName evidence="2">DUF2846 domain-containing protein</fullName>
    </submittedName>
</protein>
<organism evidence="2 3">
    <name type="scientific">Gammaproteobacteria bacterium LSUCC0057</name>
    <dbReference type="NCBI Taxonomy" id="2559237"/>
    <lineage>
        <taxon>Bacteria</taxon>
        <taxon>Pseudomonadati</taxon>
        <taxon>Pseudomonadota</taxon>
        <taxon>Gammaproteobacteria</taxon>
        <taxon>Cellvibrionales</taxon>
        <taxon>Porticoccaceae</taxon>
        <taxon>SAR92 clade</taxon>
    </lineage>
</organism>
<dbReference type="Proteomes" id="UP000298133">
    <property type="component" value="Unassembled WGS sequence"/>
</dbReference>
<feature type="domain" description="DUF2846" evidence="1">
    <location>
        <begin position="50"/>
        <end position="130"/>
    </location>
</feature>
<dbReference type="OrthoDB" id="7375569at2"/>
<dbReference type="Pfam" id="PF11008">
    <property type="entry name" value="DUF2846"/>
    <property type="match status" value="1"/>
</dbReference>
<accession>A0A4Y8UGJ1</accession>
<dbReference type="InterPro" id="IPR022548">
    <property type="entry name" value="DUF2846"/>
</dbReference>
<reference evidence="2 3" key="1">
    <citation type="submission" date="2019-03" db="EMBL/GenBank/DDBJ databases">
        <title>Draft genome of Gammaproteobacteria bacterium LSUCC0057, a member of the SAR92 clade.</title>
        <authorList>
            <person name="Lanclos V.C."/>
            <person name="Doiron C."/>
            <person name="Henson M.W."/>
            <person name="Thrash J.C."/>
        </authorList>
    </citation>
    <scope>NUCLEOTIDE SEQUENCE [LARGE SCALE GENOMIC DNA]</scope>
    <source>
        <strain evidence="2 3">LSUCC0057</strain>
    </source>
</reference>
<sequence>MFLLKPSSLGAGNSVVVLLALFLLLATGCASVPMANLEEDASRKEFSAPEEGKAGLYIYRNSHFGAAVKKNIYVNQKFIGQTAPMVYHYIELDAGEHIVSTESEFGNNDILLKADSGVNYFVKTFIKMGLIVAGADLKQVDEEEGKRGVLASNLAR</sequence>
<dbReference type="AlphaFoldDB" id="A0A4Y8UGJ1"/>
<dbReference type="EMBL" id="SPIA01000003">
    <property type="protein sequence ID" value="TFH67528.1"/>
    <property type="molecule type" value="Genomic_DNA"/>
</dbReference>
<name>A0A4Y8UGJ1_9GAMM</name>
<gene>
    <name evidence="2" type="ORF">E3W66_08580</name>
</gene>
<dbReference type="PIRSF" id="PIRSF012335">
    <property type="entry name" value="UCP012335"/>
    <property type="match status" value="1"/>
</dbReference>
<proteinExistence type="predicted"/>
<evidence type="ECO:0000313" key="2">
    <source>
        <dbReference type="EMBL" id="TFH67528.1"/>
    </source>
</evidence>